<feature type="domain" description="HSF-type DNA-binding" evidence="6">
    <location>
        <begin position="107"/>
        <end position="242"/>
    </location>
</feature>
<evidence type="ECO:0000313" key="8">
    <source>
        <dbReference type="Proteomes" id="UP000630445"/>
    </source>
</evidence>
<dbReference type="Gene3D" id="1.10.10.10">
    <property type="entry name" value="Winged helix-like DNA-binding domain superfamily/Winged helix DNA-binding domain"/>
    <property type="match status" value="1"/>
</dbReference>
<feature type="compositionally biased region" description="Basic residues" evidence="5">
    <location>
        <begin position="236"/>
        <end position="245"/>
    </location>
</feature>
<protein>
    <recommendedName>
        <fullName evidence="6">HSF-type DNA-binding domain-containing protein</fullName>
    </recommendedName>
</protein>
<dbReference type="SUPFAM" id="SSF46785">
    <property type="entry name" value="Winged helix' DNA-binding domain"/>
    <property type="match status" value="1"/>
</dbReference>
<evidence type="ECO:0000256" key="2">
    <source>
        <dbReference type="ARBA" id="ARBA00023125"/>
    </source>
</evidence>
<proteinExistence type="inferred from homology"/>
<dbReference type="GO" id="GO:0043565">
    <property type="term" value="F:sequence-specific DNA binding"/>
    <property type="evidence" value="ECO:0007669"/>
    <property type="project" value="InterPro"/>
</dbReference>
<dbReference type="InterPro" id="IPR036388">
    <property type="entry name" value="WH-like_DNA-bd_sf"/>
</dbReference>
<evidence type="ECO:0000256" key="1">
    <source>
        <dbReference type="ARBA" id="ARBA00004123"/>
    </source>
</evidence>
<feature type="compositionally biased region" description="Polar residues" evidence="5">
    <location>
        <begin position="221"/>
        <end position="232"/>
    </location>
</feature>
<dbReference type="InterPro" id="IPR000232">
    <property type="entry name" value="HSF_DNA-bd"/>
</dbReference>
<keyword evidence="2" id="KW-0238">DNA-binding</keyword>
<keyword evidence="8" id="KW-1185">Reference proteome</keyword>
<comment type="caution">
    <text evidence="7">The sequence shown here is derived from an EMBL/GenBank/DDBJ whole genome shotgun (WGS) entry which is preliminary data.</text>
</comment>
<dbReference type="PANTHER" id="PTHR10015">
    <property type="entry name" value="HEAT SHOCK TRANSCRIPTION FACTOR"/>
    <property type="match status" value="1"/>
</dbReference>
<comment type="subcellular location">
    <subcellularLocation>
        <location evidence="1">Nucleus</location>
    </subcellularLocation>
</comment>
<name>A0A8H6PE80_9EURO</name>
<evidence type="ECO:0000313" key="7">
    <source>
        <dbReference type="EMBL" id="KAF7128724.1"/>
    </source>
</evidence>
<reference evidence="7" key="1">
    <citation type="submission" date="2020-06" db="EMBL/GenBank/DDBJ databases">
        <title>Draft genome sequences of strains closely related to Aspergillus parafelis and Aspergillus hiratsukae.</title>
        <authorList>
            <person name="Dos Santos R.A.C."/>
            <person name="Rivero-Menendez O."/>
            <person name="Steenwyk J.L."/>
            <person name="Mead M.E."/>
            <person name="Goldman G.H."/>
            <person name="Alastruey-Izquierdo A."/>
            <person name="Rokas A."/>
        </authorList>
    </citation>
    <scope>NUCLEOTIDE SEQUENCE</scope>
    <source>
        <strain evidence="7">CNM-CM5793</strain>
    </source>
</reference>
<dbReference type="GO" id="GO:0003700">
    <property type="term" value="F:DNA-binding transcription factor activity"/>
    <property type="evidence" value="ECO:0007669"/>
    <property type="project" value="InterPro"/>
</dbReference>
<dbReference type="InterPro" id="IPR036390">
    <property type="entry name" value="WH_DNA-bd_sf"/>
</dbReference>
<evidence type="ECO:0000256" key="5">
    <source>
        <dbReference type="SAM" id="MobiDB-lite"/>
    </source>
</evidence>
<gene>
    <name evidence="7" type="ORF">CNMCM5793_003575</name>
</gene>
<sequence>MYITSKDTSISRTPEACSHYLHELRPPCESEIATYLNGGASNAGIQPSQFANSAPPKHDGSLVLPTEVVPMDLSDGHHGAPGFASIANIITPTRNTESFTPINDERRLPVFIKRLVTALNDQENQQIMRWSEDGNTVVIVDEQELTTKLLPDFNTTTYFSFTQQLRLHGFRKVENGYEHPLFRRDLPQDTSPGSISTPASSAGYGSARSSPNHVHPLSAGNGVSNAANSHGQSYKVVKRGRRPKTHMQAQQYNDWDA</sequence>
<organism evidence="7 8">
    <name type="scientific">Aspergillus hiratsukae</name>
    <dbReference type="NCBI Taxonomy" id="1194566"/>
    <lineage>
        <taxon>Eukaryota</taxon>
        <taxon>Fungi</taxon>
        <taxon>Dikarya</taxon>
        <taxon>Ascomycota</taxon>
        <taxon>Pezizomycotina</taxon>
        <taxon>Eurotiomycetes</taxon>
        <taxon>Eurotiomycetidae</taxon>
        <taxon>Eurotiales</taxon>
        <taxon>Aspergillaceae</taxon>
        <taxon>Aspergillus</taxon>
        <taxon>Aspergillus subgen. Fumigati</taxon>
    </lineage>
</organism>
<dbReference type="OrthoDB" id="4360491at2759"/>
<feature type="compositionally biased region" description="Low complexity" evidence="5">
    <location>
        <begin position="199"/>
        <end position="210"/>
    </location>
</feature>
<dbReference type="PANTHER" id="PTHR10015:SF465">
    <property type="entry name" value="HSF-TYPE DNA-BINDING DOMAIN-CONTAINING PROTEIN"/>
    <property type="match status" value="1"/>
</dbReference>
<dbReference type="AlphaFoldDB" id="A0A8H6PE80"/>
<dbReference type="EMBL" id="JACBAD010001904">
    <property type="protein sequence ID" value="KAF7128724.1"/>
    <property type="molecule type" value="Genomic_DNA"/>
</dbReference>
<feature type="compositionally biased region" description="Polar residues" evidence="5">
    <location>
        <begin position="188"/>
        <end position="198"/>
    </location>
</feature>
<keyword evidence="3" id="KW-0539">Nucleus</keyword>
<evidence type="ECO:0000259" key="6">
    <source>
        <dbReference type="SMART" id="SM00415"/>
    </source>
</evidence>
<dbReference type="Proteomes" id="UP000630445">
    <property type="component" value="Unassembled WGS sequence"/>
</dbReference>
<evidence type="ECO:0000256" key="3">
    <source>
        <dbReference type="ARBA" id="ARBA00023242"/>
    </source>
</evidence>
<accession>A0A8H6PE80</accession>
<evidence type="ECO:0000256" key="4">
    <source>
        <dbReference type="RuleBase" id="RU004020"/>
    </source>
</evidence>
<dbReference type="PRINTS" id="PR00056">
    <property type="entry name" value="HSFDOMAIN"/>
</dbReference>
<dbReference type="Pfam" id="PF00447">
    <property type="entry name" value="HSF_DNA-bind"/>
    <property type="match status" value="1"/>
</dbReference>
<comment type="similarity">
    <text evidence="4">Belongs to the HSF family.</text>
</comment>
<dbReference type="SMART" id="SM00415">
    <property type="entry name" value="HSF"/>
    <property type="match status" value="1"/>
</dbReference>
<feature type="compositionally biased region" description="Polar residues" evidence="5">
    <location>
        <begin position="247"/>
        <end position="257"/>
    </location>
</feature>
<dbReference type="GO" id="GO:0005634">
    <property type="term" value="C:nucleus"/>
    <property type="evidence" value="ECO:0007669"/>
    <property type="project" value="UniProtKB-SubCell"/>
</dbReference>
<feature type="region of interest" description="Disordered" evidence="5">
    <location>
        <begin position="182"/>
        <end position="257"/>
    </location>
</feature>